<protein>
    <submittedName>
        <fullName evidence="1">Uncharacterized protein</fullName>
    </submittedName>
</protein>
<dbReference type="EMBL" id="JANFXK010000015">
    <property type="protein sequence ID" value="MCQ4637698.1"/>
    <property type="molecule type" value="Genomic_DNA"/>
</dbReference>
<proteinExistence type="predicted"/>
<reference evidence="1 2" key="1">
    <citation type="submission" date="2022-06" db="EMBL/GenBank/DDBJ databases">
        <title>Isolation of gut microbiota from human fecal samples.</title>
        <authorList>
            <person name="Pamer E.G."/>
            <person name="Barat B."/>
            <person name="Waligurski E."/>
            <person name="Medina S."/>
            <person name="Paddock L."/>
            <person name="Mostad J."/>
        </authorList>
    </citation>
    <scope>NUCLEOTIDE SEQUENCE [LARGE SCALE GENOMIC DNA]</scope>
    <source>
        <strain evidence="1 2">SL.3.17</strain>
    </source>
</reference>
<dbReference type="Proteomes" id="UP001524502">
    <property type="component" value="Unassembled WGS sequence"/>
</dbReference>
<sequence length="56" mass="6463">MSFDKNDYILKTEYKTDTGTTIKLYMPSDDPDGERTKEGMTKAMQKTAAQLLSKYY</sequence>
<accession>A0ABT1RR75</accession>
<gene>
    <name evidence="1" type="ORF">NE619_13270</name>
</gene>
<evidence type="ECO:0000313" key="1">
    <source>
        <dbReference type="EMBL" id="MCQ4637698.1"/>
    </source>
</evidence>
<organism evidence="1 2">
    <name type="scientific">Anaerovorax odorimutans</name>
    <dbReference type="NCBI Taxonomy" id="109327"/>
    <lineage>
        <taxon>Bacteria</taxon>
        <taxon>Bacillati</taxon>
        <taxon>Bacillota</taxon>
        <taxon>Clostridia</taxon>
        <taxon>Peptostreptococcales</taxon>
        <taxon>Anaerovoracaceae</taxon>
        <taxon>Anaerovorax</taxon>
    </lineage>
</organism>
<keyword evidence="2" id="KW-1185">Reference proteome</keyword>
<comment type="caution">
    <text evidence="1">The sequence shown here is derived from an EMBL/GenBank/DDBJ whole genome shotgun (WGS) entry which is preliminary data.</text>
</comment>
<evidence type="ECO:0000313" key="2">
    <source>
        <dbReference type="Proteomes" id="UP001524502"/>
    </source>
</evidence>
<name>A0ABT1RR75_9FIRM</name>
<dbReference type="RefSeq" id="WP_256132879.1">
    <property type="nucleotide sequence ID" value="NZ_JANFXK010000015.1"/>
</dbReference>